<evidence type="ECO:0000313" key="2">
    <source>
        <dbReference type="EMBL" id="MBB3120272.1"/>
    </source>
</evidence>
<dbReference type="PANTHER" id="PTHR45228">
    <property type="entry name" value="CYCLIC DI-GMP PHOSPHODIESTERASE TM_0186-RELATED"/>
    <property type="match status" value="1"/>
</dbReference>
<dbReference type="Proteomes" id="UP000541535">
    <property type="component" value="Unassembled WGS sequence"/>
</dbReference>
<dbReference type="InterPro" id="IPR052020">
    <property type="entry name" value="Cyclic_di-GMP/3'3'-cGAMP_PDE"/>
</dbReference>
<keyword evidence="3" id="KW-1185">Reference proteome</keyword>
<dbReference type="InterPro" id="IPR037522">
    <property type="entry name" value="HD_GYP_dom"/>
</dbReference>
<dbReference type="Pfam" id="PF13487">
    <property type="entry name" value="HD_5"/>
    <property type="match status" value="1"/>
</dbReference>
<dbReference type="RefSeq" id="WP_183442027.1">
    <property type="nucleotide sequence ID" value="NZ_JACHXD010000009.1"/>
</dbReference>
<dbReference type="AlphaFoldDB" id="A0A7W5BBT4"/>
<keyword evidence="2" id="KW-0808">Transferase</keyword>
<dbReference type="InterPro" id="IPR021812">
    <property type="entry name" value="DUF3391"/>
</dbReference>
<dbReference type="NCBIfam" id="TIGR00277">
    <property type="entry name" value="HDIG"/>
    <property type="match status" value="1"/>
</dbReference>
<dbReference type="PANTHER" id="PTHR45228:SF4">
    <property type="entry name" value="LIPOPROTEIN"/>
    <property type="match status" value="1"/>
</dbReference>
<dbReference type="InterPro" id="IPR006675">
    <property type="entry name" value="HDIG_dom"/>
</dbReference>
<evidence type="ECO:0000313" key="3">
    <source>
        <dbReference type="Proteomes" id="UP000541535"/>
    </source>
</evidence>
<reference evidence="2 3" key="1">
    <citation type="submission" date="2020-08" db="EMBL/GenBank/DDBJ databases">
        <title>Genomic Encyclopedia of Type Strains, Phase III (KMG-III): the genomes of soil and plant-associated and newly described type strains.</title>
        <authorList>
            <person name="Whitman W."/>
        </authorList>
    </citation>
    <scope>NUCLEOTIDE SEQUENCE [LARGE SCALE GENOMIC DNA]</scope>
    <source>
        <strain evidence="2 3">CECT 8897</strain>
    </source>
</reference>
<dbReference type="InterPro" id="IPR003607">
    <property type="entry name" value="HD/PDEase_dom"/>
</dbReference>
<dbReference type="GO" id="GO:0008081">
    <property type="term" value="F:phosphoric diester hydrolase activity"/>
    <property type="evidence" value="ECO:0007669"/>
    <property type="project" value="UniProtKB-ARBA"/>
</dbReference>
<dbReference type="SMART" id="SM00471">
    <property type="entry name" value="HDc"/>
    <property type="match status" value="1"/>
</dbReference>
<name>A0A7W5BBT4_9BURK</name>
<sequence>MADTLDISIDQLQIGLYVHLDLKWFEHPFAFSHFKIKSEDQIRVLRGLGLKSIRFDPALSDVAPAPLAPAPQAAPPPAASAVVELHGPESPALQAKMVLMARIRQQRETAARIEHAFFDTANAIRDIERNMFARPAETVRKAEELIGKITDSILCAPELAIHVMGDKVGGEEIYTHSLNVTMLAMMMARDIKLPVEAAAALGTGALFHDIGLKNLPDRLMHQFEPLAGAELRLYETHCEVGLELAQKMGLPAAVQSVIRDHHEAFDGSGYPRQLKGEATGLLGRIVAIANFYDELCNPANPAAAMTPHEALALMFAKLRGKFDPKLLQVFIRCLGVYPPGTVVQLSNGVIGMVATINTAKPTKPVLVVYEAGVPKEEAILVDTERETDLNIVKAIKPAQVPKEIYHYLSPRKRVSYYFDASKQGQGAAA</sequence>
<dbReference type="CDD" id="cd00077">
    <property type="entry name" value="HDc"/>
    <property type="match status" value="1"/>
</dbReference>
<dbReference type="GO" id="GO:0016740">
    <property type="term" value="F:transferase activity"/>
    <property type="evidence" value="ECO:0007669"/>
    <property type="project" value="UniProtKB-KW"/>
</dbReference>
<accession>A0A7W5BBT4</accession>
<dbReference type="EMBL" id="JACHXD010000009">
    <property type="protein sequence ID" value="MBB3120272.1"/>
    <property type="molecule type" value="Genomic_DNA"/>
</dbReference>
<dbReference type="SUPFAM" id="SSF109604">
    <property type="entry name" value="HD-domain/PDEase-like"/>
    <property type="match status" value="1"/>
</dbReference>
<feature type="domain" description="HD-GYP" evidence="1">
    <location>
        <begin position="151"/>
        <end position="346"/>
    </location>
</feature>
<gene>
    <name evidence="2" type="ORF">FHS03_003336</name>
</gene>
<comment type="caution">
    <text evidence="2">The sequence shown here is derived from an EMBL/GenBank/DDBJ whole genome shotgun (WGS) entry which is preliminary data.</text>
</comment>
<dbReference type="PROSITE" id="PS51832">
    <property type="entry name" value="HD_GYP"/>
    <property type="match status" value="1"/>
</dbReference>
<proteinExistence type="predicted"/>
<organism evidence="2 3">
    <name type="scientific">Pseudoduganella violacea</name>
    <dbReference type="NCBI Taxonomy" id="1715466"/>
    <lineage>
        <taxon>Bacteria</taxon>
        <taxon>Pseudomonadati</taxon>
        <taxon>Pseudomonadota</taxon>
        <taxon>Betaproteobacteria</taxon>
        <taxon>Burkholderiales</taxon>
        <taxon>Oxalobacteraceae</taxon>
        <taxon>Telluria group</taxon>
        <taxon>Pseudoduganella</taxon>
    </lineage>
</organism>
<protein>
    <submittedName>
        <fullName evidence="2">Putative nucleotidyltransferase with HDIG domain</fullName>
    </submittedName>
</protein>
<dbReference type="Gene3D" id="1.10.3210.10">
    <property type="entry name" value="Hypothetical protein af1432"/>
    <property type="match status" value="1"/>
</dbReference>
<dbReference type="Pfam" id="PF11871">
    <property type="entry name" value="DUF3391"/>
    <property type="match status" value="1"/>
</dbReference>
<evidence type="ECO:0000259" key="1">
    <source>
        <dbReference type="PROSITE" id="PS51832"/>
    </source>
</evidence>